<comment type="caution">
    <text evidence="4">The sequence shown here is derived from an EMBL/GenBank/DDBJ whole genome shotgun (WGS) entry which is preliminary data.</text>
</comment>
<keyword evidence="5" id="KW-1185">Reference proteome</keyword>
<keyword evidence="2" id="KW-0677">Repeat</keyword>
<feature type="repeat" description="WD" evidence="3">
    <location>
        <begin position="232"/>
        <end position="273"/>
    </location>
</feature>
<dbReference type="Pfam" id="PF00400">
    <property type="entry name" value="WD40"/>
    <property type="match status" value="2"/>
</dbReference>
<organism evidence="4 5">
    <name type="scientific">Gemmata algarum</name>
    <dbReference type="NCBI Taxonomy" id="2975278"/>
    <lineage>
        <taxon>Bacteria</taxon>
        <taxon>Pseudomonadati</taxon>
        <taxon>Planctomycetota</taxon>
        <taxon>Planctomycetia</taxon>
        <taxon>Gemmatales</taxon>
        <taxon>Gemmataceae</taxon>
        <taxon>Gemmata</taxon>
    </lineage>
</organism>
<gene>
    <name evidence="4" type="ORF">R5W23_002604</name>
</gene>
<proteinExistence type="predicted"/>
<evidence type="ECO:0000256" key="3">
    <source>
        <dbReference type="PROSITE-ProRule" id="PRU00221"/>
    </source>
</evidence>
<dbReference type="InterPro" id="IPR036322">
    <property type="entry name" value="WD40_repeat_dom_sf"/>
</dbReference>
<dbReference type="PROSITE" id="PS50082">
    <property type="entry name" value="WD_REPEATS_2"/>
    <property type="match status" value="2"/>
</dbReference>
<evidence type="ECO:0000256" key="1">
    <source>
        <dbReference type="ARBA" id="ARBA00022574"/>
    </source>
</evidence>
<name>A0ABU5F3C7_9BACT</name>
<dbReference type="EMBL" id="JAXBLV010000191">
    <property type="protein sequence ID" value="MDY3561327.1"/>
    <property type="molecule type" value="Genomic_DNA"/>
</dbReference>
<evidence type="ECO:0000256" key="2">
    <source>
        <dbReference type="ARBA" id="ARBA00022737"/>
    </source>
</evidence>
<dbReference type="InterPro" id="IPR050505">
    <property type="entry name" value="WDR55/POC1"/>
</dbReference>
<evidence type="ECO:0000313" key="5">
    <source>
        <dbReference type="Proteomes" id="UP001272242"/>
    </source>
</evidence>
<sequence length="309" mass="34097">MQIFRGLGRWPLRIGFSPDGSLLGAGDDRAFHMWDVGGSPDPLWTVDNGPLGRTFTFVPDGGAVTAIYYSGLLWFDARTGARTDGPALTASHTHPAPDGWTVVSVARDQATGVQRFRALRPTVSGWTELWHHDRTFNPHLEWHGYRALLFAPDATRLARVRSLDRSVQNVSRTGIEVFDLATGEVLADWVGQLPTYAREGAVSPQGVAVLLRERALFVVDTARPESEPVKRLNSTLKHFTSVAFSRDGAQLATTSNDTAATLWDVTAWEPRRRYEWDIGRLRTVCFAPDGLRCAAGGDTGQIVVWDLDD</sequence>
<dbReference type="RefSeq" id="WP_320687762.1">
    <property type="nucleotide sequence ID" value="NZ_JAXBLV010000191.1"/>
</dbReference>
<dbReference type="SMART" id="SM00320">
    <property type="entry name" value="WD40"/>
    <property type="match status" value="2"/>
</dbReference>
<protein>
    <recommendedName>
        <fullName evidence="6">WD40 repeat domain-containing protein</fullName>
    </recommendedName>
</protein>
<dbReference type="SUPFAM" id="SSF50978">
    <property type="entry name" value="WD40 repeat-like"/>
    <property type="match status" value="1"/>
</dbReference>
<dbReference type="InterPro" id="IPR015943">
    <property type="entry name" value="WD40/YVTN_repeat-like_dom_sf"/>
</dbReference>
<dbReference type="PANTHER" id="PTHR44019">
    <property type="entry name" value="WD REPEAT-CONTAINING PROTEIN 55"/>
    <property type="match status" value="1"/>
</dbReference>
<reference evidence="5" key="1">
    <citation type="journal article" date="2023" name="Mar. Drugs">
        <title>Gemmata algarum, a Novel Planctomycete Isolated from an Algal Mat, Displays Antimicrobial Activity.</title>
        <authorList>
            <person name="Kumar G."/>
            <person name="Kallscheuer N."/>
            <person name="Kashif M."/>
            <person name="Ahamad S."/>
            <person name="Jagadeeshwari U."/>
            <person name="Pannikurungottu S."/>
            <person name="Haufschild T."/>
            <person name="Kabuu M."/>
            <person name="Sasikala C."/>
            <person name="Jogler C."/>
            <person name="Ramana C."/>
        </authorList>
    </citation>
    <scope>NUCLEOTIDE SEQUENCE [LARGE SCALE GENOMIC DNA]</scope>
    <source>
        <strain evidence="5">JC673</strain>
    </source>
</reference>
<keyword evidence="1 3" id="KW-0853">WD repeat</keyword>
<accession>A0ABU5F3C7</accession>
<dbReference type="Proteomes" id="UP001272242">
    <property type="component" value="Unassembled WGS sequence"/>
</dbReference>
<dbReference type="InterPro" id="IPR001680">
    <property type="entry name" value="WD40_rpt"/>
</dbReference>
<dbReference type="PROSITE" id="PS50294">
    <property type="entry name" value="WD_REPEATS_REGION"/>
    <property type="match status" value="1"/>
</dbReference>
<evidence type="ECO:0000313" key="4">
    <source>
        <dbReference type="EMBL" id="MDY3561327.1"/>
    </source>
</evidence>
<feature type="repeat" description="WD" evidence="3">
    <location>
        <begin position="274"/>
        <end position="309"/>
    </location>
</feature>
<dbReference type="PANTHER" id="PTHR44019:SF8">
    <property type="entry name" value="POC1 CENTRIOLAR PROTEIN HOMOLOG"/>
    <property type="match status" value="1"/>
</dbReference>
<dbReference type="PROSITE" id="PS00678">
    <property type="entry name" value="WD_REPEATS_1"/>
    <property type="match status" value="1"/>
</dbReference>
<dbReference type="InterPro" id="IPR019775">
    <property type="entry name" value="WD40_repeat_CS"/>
</dbReference>
<evidence type="ECO:0008006" key="6">
    <source>
        <dbReference type="Google" id="ProtNLM"/>
    </source>
</evidence>
<dbReference type="Gene3D" id="2.130.10.10">
    <property type="entry name" value="YVTN repeat-like/Quinoprotein amine dehydrogenase"/>
    <property type="match status" value="1"/>
</dbReference>